<dbReference type="RefSeq" id="WP_146175362.1">
    <property type="nucleotide sequence ID" value="NZ_PYYB01000001.1"/>
</dbReference>
<dbReference type="OrthoDB" id="3885507at2"/>
<comment type="caution">
    <text evidence="1">The sequence shown here is derived from an EMBL/GenBank/DDBJ whole genome shotgun (WGS) entry which is preliminary data.</text>
</comment>
<evidence type="ECO:0000313" key="1">
    <source>
        <dbReference type="EMBL" id="PTL60445.1"/>
    </source>
</evidence>
<reference evidence="1 2" key="1">
    <citation type="submission" date="2018-03" db="EMBL/GenBank/DDBJ databases">
        <title>Aquarubrobacter algicola gen. nov., sp. nov., a novel actinobacterium isolated from shallow eutrophic lake during the end of cyanobacterial harmful algal blooms.</title>
        <authorList>
            <person name="Chun S.J."/>
        </authorList>
    </citation>
    <scope>NUCLEOTIDE SEQUENCE [LARGE SCALE GENOMIC DNA]</scope>
    <source>
        <strain evidence="1 2">Seoho-28</strain>
    </source>
</reference>
<evidence type="ECO:0000313" key="2">
    <source>
        <dbReference type="Proteomes" id="UP000240739"/>
    </source>
</evidence>
<gene>
    <name evidence="1" type="ORF">C7Y72_12740</name>
</gene>
<keyword evidence="2" id="KW-1185">Reference proteome</keyword>
<dbReference type="AlphaFoldDB" id="A0A2T4UMH5"/>
<name>A0A2T4UMH5_9ACTN</name>
<protein>
    <submittedName>
        <fullName evidence="1">Uncharacterized protein</fullName>
    </submittedName>
</protein>
<dbReference type="EMBL" id="PYYB01000001">
    <property type="protein sequence ID" value="PTL60445.1"/>
    <property type="molecule type" value="Genomic_DNA"/>
</dbReference>
<dbReference type="Proteomes" id="UP000240739">
    <property type="component" value="Unassembled WGS sequence"/>
</dbReference>
<accession>A0A2T4UMH5</accession>
<proteinExistence type="predicted"/>
<sequence>MDDGTLVGVISPASGRRRVVLRDAAGEERPLGVPGVWWGWESSATRVLADAVLELLAGQVPLPQMAWDLGAEVFGNAAVCPPQDDWELPLAELDAWRRGWLRRPSSRIPLERALAGILLRRPAAVELDPATVRDRRERLACVHAIAAAHDGRPVDLVAVQLAVEALGLGDPPDYVRRLVDEAPAGPGPHWWAAQLAALTRAPAAR</sequence>
<organism evidence="1 2">
    <name type="scientific">Paraconexibacter algicola</name>
    <dbReference type="NCBI Taxonomy" id="2133960"/>
    <lineage>
        <taxon>Bacteria</taxon>
        <taxon>Bacillati</taxon>
        <taxon>Actinomycetota</taxon>
        <taxon>Thermoleophilia</taxon>
        <taxon>Solirubrobacterales</taxon>
        <taxon>Paraconexibacteraceae</taxon>
        <taxon>Paraconexibacter</taxon>
    </lineage>
</organism>